<comment type="subcellular location">
    <subcellularLocation>
        <location evidence="1">Nucleus</location>
    </subcellularLocation>
</comment>
<dbReference type="PROSITE" id="PS50811">
    <property type="entry name" value="WRKY"/>
    <property type="match status" value="1"/>
</dbReference>
<protein>
    <submittedName>
        <fullName evidence="8">Putative WRKY transcription factor 70</fullName>
    </submittedName>
</protein>
<dbReference type="PANTHER" id="PTHR31282">
    <property type="entry name" value="WRKY TRANSCRIPTION FACTOR 21-RELATED"/>
    <property type="match status" value="1"/>
</dbReference>
<dbReference type="Gene3D" id="2.20.25.80">
    <property type="entry name" value="WRKY domain"/>
    <property type="match status" value="1"/>
</dbReference>
<keyword evidence="5" id="KW-0539">Nucleus</keyword>
<organism evidence="8">
    <name type="scientific">Anthurium amnicola</name>
    <dbReference type="NCBI Taxonomy" id="1678845"/>
    <lineage>
        <taxon>Eukaryota</taxon>
        <taxon>Viridiplantae</taxon>
        <taxon>Streptophyta</taxon>
        <taxon>Embryophyta</taxon>
        <taxon>Tracheophyta</taxon>
        <taxon>Spermatophyta</taxon>
        <taxon>Magnoliopsida</taxon>
        <taxon>Liliopsida</taxon>
        <taxon>Araceae</taxon>
        <taxon>Pothoideae</taxon>
        <taxon>Potheae</taxon>
        <taxon>Anthurium</taxon>
    </lineage>
</organism>
<name>A0A1D1Z006_9ARAE</name>
<dbReference type="EMBL" id="GDJX01007698">
    <property type="protein sequence ID" value="JAT60238.1"/>
    <property type="molecule type" value="Transcribed_RNA"/>
</dbReference>
<feature type="non-terminal residue" evidence="8">
    <location>
        <position position="1"/>
    </location>
</feature>
<gene>
    <name evidence="8" type="primary">WRKY70_1</name>
    <name evidence="8" type="ORF">g.62373</name>
</gene>
<dbReference type="InterPro" id="IPR003657">
    <property type="entry name" value="WRKY_dom"/>
</dbReference>
<dbReference type="SMART" id="SM00774">
    <property type="entry name" value="WRKY"/>
    <property type="match status" value="1"/>
</dbReference>
<evidence type="ECO:0000256" key="3">
    <source>
        <dbReference type="ARBA" id="ARBA00023125"/>
    </source>
</evidence>
<feature type="region of interest" description="Disordered" evidence="6">
    <location>
        <begin position="1"/>
        <end position="33"/>
    </location>
</feature>
<keyword evidence="2" id="KW-0805">Transcription regulation</keyword>
<dbReference type="GO" id="GO:0005634">
    <property type="term" value="C:nucleus"/>
    <property type="evidence" value="ECO:0007669"/>
    <property type="project" value="UniProtKB-SubCell"/>
</dbReference>
<dbReference type="GO" id="GO:0003700">
    <property type="term" value="F:DNA-binding transcription factor activity"/>
    <property type="evidence" value="ECO:0007669"/>
    <property type="project" value="InterPro"/>
</dbReference>
<feature type="region of interest" description="Disordered" evidence="6">
    <location>
        <begin position="84"/>
        <end position="128"/>
    </location>
</feature>
<evidence type="ECO:0000256" key="4">
    <source>
        <dbReference type="ARBA" id="ARBA00023163"/>
    </source>
</evidence>
<keyword evidence="4" id="KW-0804">Transcription</keyword>
<dbReference type="GO" id="GO:0043565">
    <property type="term" value="F:sequence-specific DNA binding"/>
    <property type="evidence" value="ECO:0007669"/>
    <property type="project" value="InterPro"/>
</dbReference>
<evidence type="ECO:0000256" key="1">
    <source>
        <dbReference type="ARBA" id="ARBA00004123"/>
    </source>
</evidence>
<keyword evidence="3" id="KW-0238">DNA-binding</keyword>
<dbReference type="SUPFAM" id="SSF118290">
    <property type="entry name" value="WRKY DNA-binding domain"/>
    <property type="match status" value="1"/>
</dbReference>
<evidence type="ECO:0000313" key="8">
    <source>
        <dbReference type="EMBL" id="JAT60238.1"/>
    </source>
</evidence>
<evidence type="ECO:0000259" key="7">
    <source>
        <dbReference type="PROSITE" id="PS50811"/>
    </source>
</evidence>
<accession>A0A1D1Z006</accession>
<dbReference type="InterPro" id="IPR036576">
    <property type="entry name" value="WRKY_dom_sf"/>
</dbReference>
<dbReference type="Pfam" id="PF03106">
    <property type="entry name" value="WRKY"/>
    <property type="match status" value="1"/>
</dbReference>
<reference evidence="8" key="1">
    <citation type="submission" date="2015-07" db="EMBL/GenBank/DDBJ databases">
        <title>Transcriptome Assembly of Anthurium amnicola.</title>
        <authorList>
            <person name="Suzuki J."/>
        </authorList>
    </citation>
    <scope>NUCLEOTIDE SEQUENCE</scope>
</reference>
<dbReference type="AlphaFoldDB" id="A0A1D1Z006"/>
<feature type="domain" description="WRKY" evidence="7">
    <location>
        <begin position="134"/>
        <end position="197"/>
    </location>
</feature>
<proteinExistence type="predicted"/>
<evidence type="ECO:0000256" key="2">
    <source>
        <dbReference type="ARBA" id="ARBA00023015"/>
    </source>
</evidence>
<dbReference type="InterPro" id="IPR044810">
    <property type="entry name" value="WRKY_plant"/>
</dbReference>
<sequence>RERERERPAGAGGGGGGVMVPPEPKSPRVSDPGAAIRELEKGRDLAARLGALLREGAGAAGEVEEVADEVLMVFSRVLLALDSGESSGPCRAAASSLCSGGGKSETSTGKRKARNAGNSRGGQRRKSHSYAWTVTSATVNDGHTWRKYGQKEIHSAKFPRSYFRCTHKHDQGCLATRQVQKSEDDPSTFLITYMGHHTCMNAGKSVQPGGRGDTGESFVISFGGPLATVAAAAALLPSKEECDDDTLSNLSRNDSSSKYIMLPEPMGLRPAAPMAGAAASDTGDATSSGLLSSCVSPLDMESFPYLDDDVLNLDHGDFDFDF</sequence>
<evidence type="ECO:0000256" key="5">
    <source>
        <dbReference type="ARBA" id="ARBA00023242"/>
    </source>
</evidence>
<evidence type="ECO:0000256" key="6">
    <source>
        <dbReference type="SAM" id="MobiDB-lite"/>
    </source>
</evidence>